<evidence type="ECO:0000313" key="3">
    <source>
        <dbReference type="Proteomes" id="UP000740926"/>
    </source>
</evidence>
<name>A0A9P7C759_9FUNG</name>
<evidence type="ECO:0000313" key="2">
    <source>
        <dbReference type="EMBL" id="KAG1538271.1"/>
    </source>
</evidence>
<sequence length="197" mass="20927">MIDSLQPFRRPLHPCKVLRENAVRESCHVQPILRRPAGDRRLRPVAGAGPVAAASPRQRPRLPAAASQGAGLPGLDAHGPPAALDPPLAELRRRCPADRAGAAGRLAAASARPSPDPPLRRALHAAAGNGDGRTPDHQLRGLFQCPAVHPQPARREAIGALDRLHRLRRGGRGGLLRGLERAVQHLLHAADLHHPAG</sequence>
<evidence type="ECO:0000256" key="1">
    <source>
        <dbReference type="SAM" id="MobiDB-lite"/>
    </source>
</evidence>
<feature type="region of interest" description="Disordered" evidence="1">
    <location>
        <begin position="102"/>
        <end position="134"/>
    </location>
</feature>
<accession>A0A9P7C759</accession>
<feature type="compositionally biased region" description="Low complexity" evidence="1">
    <location>
        <begin position="44"/>
        <end position="54"/>
    </location>
</feature>
<feature type="compositionally biased region" description="Low complexity" evidence="1">
    <location>
        <begin position="102"/>
        <end position="113"/>
    </location>
</feature>
<protein>
    <submittedName>
        <fullName evidence="2">Uncharacterized protein</fullName>
    </submittedName>
</protein>
<feature type="region of interest" description="Disordered" evidence="1">
    <location>
        <begin position="38"/>
        <end position="83"/>
    </location>
</feature>
<dbReference type="Proteomes" id="UP000740926">
    <property type="component" value="Unassembled WGS sequence"/>
</dbReference>
<comment type="caution">
    <text evidence="2">The sequence shown here is derived from an EMBL/GenBank/DDBJ whole genome shotgun (WGS) entry which is preliminary data.</text>
</comment>
<keyword evidence="3" id="KW-1185">Reference proteome</keyword>
<gene>
    <name evidence="2" type="ORF">G6F50_014696</name>
</gene>
<reference evidence="2 3" key="1">
    <citation type="journal article" date="2020" name="Microb. Genom.">
        <title>Genetic diversity of clinical and environmental Mucorales isolates obtained from an investigation of mucormycosis cases among solid organ transplant recipients.</title>
        <authorList>
            <person name="Nguyen M.H."/>
            <person name="Kaul D."/>
            <person name="Muto C."/>
            <person name="Cheng S.J."/>
            <person name="Richter R.A."/>
            <person name="Bruno V.M."/>
            <person name="Liu G."/>
            <person name="Beyhan S."/>
            <person name="Sundermann A.J."/>
            <person name="Mounaud S."/>
            <person name="Pasculle A.W."/>
            <person name="Nierman W.C."/>
            <person name="Driscoll E."/>
            <person name="Cumbie R."/>
            <person name="Clancy C.J."/>
            <person name="Dupont C.L."/>
        </authorList>
    </citation>
    <scope>NUCLEOTIDE SEQUENCE [LARGE SCALE GENOMIC DNA]</scope>
    <source>
        <strain evidence="2 3">GL24</strain>
    </source>
</reference>
<dbReference type="EMBL" id="JAANIU010007302">
    <property type="protein sequence ID" value="KAG1538271.1"/>
    <property type="molecule type" value="Genomic_DNA"/>
</dbReference>
<proteinExistence type="predicted"/>
<dbReference type="AlphaFoldDB" id="A0A9P7C759"/>
<organism evidence="2 3">
    <name type="scientific">Rhizopus delemar</name>
    <dbReference type="NCBI Taxonomy" id="936053"/>
    <lineage>
        <taxon>Eukaryota</taxon>
        <taxon>Fungi</taxon>
        <taxon>Fungi incertae sedis</taxon>
        <taxon>Mucoromycota</taxon>
        <taxon>Mucoromycotina</taxon>
        <taxon>Mucoromycetes</taxon>
        <taxon>Mucorales</taxon>
        <taxon>Mucorineae</taxon>
        <taxon>Rhizopodaceae</taxon>
        <taxon>Rhizopus</taxon>
    </lineage>
</organism>